<sequence length="332" mass="35586">MMIHHNMLIDIYSTGIEIWLTWLSVALTETFKKAPNFQRDITTFNDAFYNLGKDQFFSFAASIFCLVGFVYSNSLDSARAINGTDDDVDLIVGGTLAAAGEFPFTALLRRSGSFFCGGTLISPSVIMTAAHCLISVPASSTSTLQVTVNTLSASGGTGSEVRSVNKFLLHPNYNSATKQHDIALMALSSPITTVTPVQLPYFSDIGNTFEGQLTAIAGWGTTSSGGSVSSNLLKANVNIVSNSVCRRQYKRGPSIFGIIFSSSFYSTEMMCAAAPGKDTCQGDSGGPLLFGRFQVGITSFGRGCADPNYAGVYTRVTNYLGWISDTQRKILL</sequence>
<evidence type="ECO:0000256" key="8">
    <source>
        <dbReference type="RuleBase" id="RU363034"/>
    </source>
</evidence>
<evidence type="ECO:0000313" key="11">
    <source>
        <dbReference type="Proteomes" id="UP000789390"/>
    </source>
</evidence>
<keyword evidence="7" id="KW-1015">Disulfide bond</keyword>
<evidence type="ECO:0000256" key="5">
    <source>
        <dbReference type="ARBA" id="ARBA00022801"/>
    </source>
</evidence>
<dbReference type="AlphaFoldDB" id="A0A8J2RR32"/>
<organism evidence="10 11">
    <name type="scientific">Daphnia galeata</name>
    <dbReference type="NCBI Taxonomy" id="27404"/>
    <lineage>
        <taxon>Eukaryota</taxon>
        <taxon>Metazoa</taxon>
        <taxon>Ecdysozoa</taxon>
        <taxon>Arthropoda</taxon>
        <taxon>Crustacea</taxon>
        <taxon>Branchiopoda</taxon>
        <taxon>Diplostraca</taxon>
        <taxon>Cladocera</taxon>
        <taxon>Anomopoda</taxon>
        <taxon>Daphniidae</taxon>
        <taxon>Daphnia</taxon>
    </lineage>
</organism>
<dbReference type="InterPro" id="IPR001254">
    <property type="entry name" value="Trypsin_dom"/>
</dbReference>
<dbReference type="PRINTS" id="PR00722">
    <property type="entry name" value="CHYMOTRYPSIN"/>
</dbReference>
<gene>
    <name evidence="10" type="ORF">DGAL_LOCUS3674</name>
</gene>
<dbReference type="InterPro" id="IPR009003">
    <property type="entry name" value="Peptidase_S1_PA"/>
</dbReference>
<keyword evidence="3" id="KW-0964">Secreted</keyword>
<evidence type="ECO:0000256" key="6">
    <source>
        <dbReference type="ARBA" id="ARBA00022825"/>
    </source>
</evidence>
<evidence type="ECO:0000259" key="9">
    <source>
        <dbReference type="PROSITE" id="PS50240"/>
    </source>
</evidence>
<dbReference type="PROSITE" id="PS00135">
    <property type="entry name" value="TRYPSIN_SER"/>
    <property type="match status" value="1"/>
</dbReference>
<dbReference type="PANTHER" id="PTHR24276:SF91">
    <property type="entry name" value="AT26814P-RELATED"/>
    <property type="match status" value="1"/>
</dbReference>
<dbReference type="InterPro" id="IPR001314">
    <property type="entry name" value="Peptidase_S1A"/>
</dbReference>
<dbReference type="GO" id="GO:0005576">
    <property type="term" value="C:extracellular region"/>
    <property type="evidence" value="ECO:0007669"/>
    <property type="project" value="UniProtKB-SubCell"/>
</dbReference>
<dbReference type="GO" id="GO:0004252">
    <property type="term" value="F:serine-type endopeptidase activity"/>
    <property type="evidence" value="ECO:0007669"/>
    <property type="project" value="InterPro"/>
</dbReference>
<evidence type="ECO:0000256" key="2">
    <source>
        <dbReference type="ARBA" id="ARBA00007664"/>
    </source>
</evidence>
<comment type="subcellular location">
    <subcellularLocation>
        <location evidence="1">Secreted</location>
    </subcellularLocation>
</comment>
<accession>A0A8J2RR32</accession>
<dbReference type="OrthoDB" id="10059102at2759"/>
<dbReference type="InterPro" id="IPR018114">
    <property type="entry name" value="TRYPSIN_HIS"/>
</dbReference>
<keyword evidence="11" id="KW-1185">Reference proteome</keyword>
<dbReference type="PROSITE" id="PS00134">
    <property type="entry name" value="TRYPSIN_HIS"/>
    <property type="match status" value="1"/>
</dbReference>
<dbReference type="GO" id="GO:0016485">
    <property type="term" value="P:protein processing"/>
    <property type="evidence" value="ECO:0007669"/>
    <property type="project" value="UniProtKB-ARBA"/>
</dbReference>
<evidence type="ECO:0000256" key="3">
    <source>
        <dbReference type="ARBA" id="ARBA00022525"/>
    </source>
</evidence>
<comment type="similarity">
    <text evidence="2">Belongs to the peptidase S1 family.</text>
</comment>
<reference evidence="10" key="1">
    <citation type="submission" date="2021-11" db="EMBL/GenBank/DDBJ databases">
        <authorList>
            <person name="Schell T."/>
        </authorList>
    </citation>
    <scope>NUCLEOTIDE SEQUENCE</scope>
    <source>
        <strain evidence="10">M5</strain>
    </source>
</reference>
<dbReference type="CDD" id="cd00190">
    <property type="entry name" value="Tryp_SPc"/>
    <property type="match status" value="1"/>
</dbReference>
<dbReference type="SMART" id="SM00020">
    <property type="entry name" value="Tryp_SPc"/>
    <property type="match status" value="1"/>
</dbReference>
<comment type="caution">
    <text evidence="10">The sequence shown here is derived from an EMBL/GenBank/DDBJ whole genome shotgun (WGS) entry which is preliminary data.</text>
</comment>
<evidence type="ECO:0000256" key="7">
    <source>
        <dbReference type="ARBA" id="ARBA00023157"/>
    </source>
</evidence>
<name>A0A8J2RR32_9CRUS</name>
<feature type="domain" description="Peptidase S1" evidence="9">
    <location>
        <begin position="91"/>
        <end position="328"/>
    </location>
</feature>
<dbReference type="Pfam" id="PF00089">
    <property type="entry name" value="Trypsin"/>
    <property type="match status" value="1"/>
</dbReference>
<dbReference type="InterPro" id="IPR033116">
    <property type="entry name" value="TRYPSIN_SER"/>
</dbReference>
<dbReference type="SUPFAM" id="SSF50494">
    <property type="entry name" value="Trypsin-like serine proteases"/>
    <property type="match status" value="1"/>
</dbReference>
<evidence type="ECO:0000256" key="1">
    <source>
        <dbReference type="ARBA" id="ARBA00004613"/>
    </source>
</evidence>
<dbReference type="PANTHER" id="PTHR24276">
    <property type="entry name" value="POLYSERASE-RELATED"/>
    <property type="match status" value="1"/>
</dbReference>
<dbReference type="InterPro" id="IPR050430">
    <property type="entry name" value="Peptidase_S1"/>
</dbReference>
<protein>
    <recommendedName>
        <fullName evidence="9">Peptidase S1 domain-containing protein</fullName>
    </recommendedName>
</protein>
<dbReference type="Gene3D" id="2.40.10.10">
    <property type="entry name" value="Trypsin-like serine proteases"/>
    <property type="match status" value="1"/>
</dbReference>
<dbReference type="EMBL" id="CAKKLH010000057">
    <property type="protein sequence ID" value="CAH0101344.1"/>
    <property type="molecule type" value="Genomic_DNA"/>
</dbReference>
<dbReference type="PROSITE" id="PS50240">
    <property type="entry name" value="TRYPSIN_DOM"/>
    <property type="match status" value="1"/>
</dbReference>
<keyword evidence="4 8" id="KW-0645">Protease</keyword>
<dbReference type="Proteomes" id="UP000789390">
    <property type="component" value="Unassembled WGS sequence"/>
</dbReference>
<keyword evidence="6 8" id="KW-0720">Serine protease</keyword>
<dbReference type="FunFam" id="2.40.10.10:FF:000047">
    <property type="entry name" value="Trypsin eta"/>
    <property type="match status" value="1"/>
</dbReference>
<proteinExistence type="inferred from homology"/>
<keyword evidence="5 8" id="KW-0378">Hydrolase</keyword>
<evidence type="ECO:0000256" key="4">
    <source>
        <dbReference type="ARBA" id="ARBA00022670"/>
    </source>
</evidence>
<evidence type="ECO:0000313" key="10">
    <source>
        <dbReference type="EMBL" id="CAH0101344.1"/>
    </source>
</evidence>
<dbReference type="InterPro" id="IPR043504">
    <property type="entry name" value="Peptidase_S1_PA_chymotrypsin"/>
</dbReference>